<evidence type="ECO:0000259" key="3">
    <source>
        <dbReference type="Pfam" id="PF13581"/>
    </source>
</evidence>
<feature type="domain" description="Histidine kinase/HSP90-like ATPase" evidence="3">
    <location>
        <begin position="17"/>
        <end position="124"/>
    </location>
</feature>
<dbReference type="InterPro" id="IPR050267">
    <property type="entry name" value="Anti-sigma-factor_SerPK"/>
</dbReference>
<keyword evidence="4" id="KW-0067">ATP-binding</keyword>
<dbReference type="Pfam" id="PF13581">
    <property type="entry name" value="HATPase_c_2"/>
    <property type="match status" value="1"/>
</dbReference>
<dbReference type="Gene3D" id="3.30.565.10">
    <property type="entry name" value="Histidine kinase-like ATPase, C-terminal domain"/>
    <property type="match status" value="1"/>
</dbReference>
<dbReference type="CDD" id="cd16936">
    <property type="entry name" value="HATPase_RsbW-like"/>
    <property type="match status" value="1"/>
</dbReference>
<protein>
    <submittedName>
        <fullName evidence="4">ATP-binding protein</fullName>
    </submittedName>
</protein>
<evidence type="ECO:0000313" key="4">
    <source>
        <dbReference type="EMBL" id="MEE4544062.1"/>
    </source>
</evidence>
<dbReference type="EMBL" id="JAZEWV010000014">
    <property type="protein sequence ID" value="MEE4544062.1"/>
    <property type="molecule type" value="Genomic_DNA"/>
</dbReference>
<organism evidence="4 5">
    <name type="scientific">Actinacidiphila polyblastidii</name>
    <dbReference type="NCBI Taxonomy" id="3110430"/>
    <lineage>
        <taxon>Bacteria</taxon>
        <taxon>Bacillati</taxon>
        <taxon>Actinomycetota</taxon>
        <taxon>Actinomycetes</taxon>
        <taxon>Kitasatosporales</taxon>
        <taxon>Streptomycetaceae</taxon>
        <taxon>Actinacidiphila</taxon>
    </lineage>
</organism>
<comment type="caution">
    <text evidence="4">The sequence shown here is derived from an EMBL/GenBank/DDBJ whole genome shotgun (WGS) entry which is preliminary data.</text>
</comment>
<keyword evidence="1" id="KW-0808">Transferase</keyword>
<reference evidence="4 5" key="1">
    <citation type="submission" date="2023-12" db="EMBL/GenBank/DDBJ databases">
        <title>Streptomyces sp. V4-01.</title>
        <authorList>
            <person name="Somphong A."/>
            <person name="Phongsopitanun W."/>
        </authorList>
    </citation>
    <scope>NUCLEOTIDE SEQUENCE [LARGE SCALE GENOMIC DNA]</scope>
    <source>
        <strain evidence="4 5">V4-01</strain>
    </source>
</reference>
<feature type="region of interest" description="Disordered" evidence="2">
    <location>
        <begin position="79"/>
        <end position="99"/>
    </location>
</feature>
<sequence>MKAVGWAQSFPVSGGVRAGRQWAREHVEALEWTREAPGTVDDIVLAVSELITNAHVHARSGAQVMLAWDSRCLHVSVHDAAGGEPASPAPDPDRPSGRGLLLVDAVSDSWETRQQRDGKTVTACFSAPGQPDPHAVAGK</sequence>
<dbReference type="PANTHER" id="PTHR35526:SF3">
    <property type="entry name" value="ANTI-SIGMA-F FACTOR RSBW"/>
    <property type="match status" value="1"/>
</dbReference>
<keyword evidence="1" id="KW-0723">Serine/threonine-protein kinase</keyword>
<evidence type="ECO:0000313" key="5">
    <source>
        <dbReference type="Proteomes" id="UP001344658"/>
    </source>
</evidence>
<dbReference type="RefSeq" id="WP_330797098.1">
    <property type="nucleotide sequence ID" value="NZ_JAZEWV010000014.1"/>
</dbReference>
<proteinExistence type="predicted"/>
<dbReference type="SUPFAM" id="SSF55874">
    <property type="entry name" value="ATPase domain of HSP90 chaperone/DNA topoisomerase II/histidine kinase"/>
    <property type="match status" value="1"/>
</dbReference>
<evidence type="ECO:0000256" key="1">
    <source>
        <dbReference type="ARBA" id="ARBA00022527"/>
    </source>
</evidence>
<accession>A0ABU7PFM9</accession>
<keyword evidence="5" id="KW-1185">Reference proteome</keyword>
<dbReference type="Proteomes" id="UP001344658">
    <property type="component" value="Unassembled WGS sequence"/>
</dbReference>
<dbReference type="InterPro" id="IPR036890">
    <property type="entry name" value="HATPase_C_sf"/>
</dbReference>
<keyword evidence="1" id="KW-0418">Kinase</keyword>
<dbReference type="InterPro" id="IPR003594">
    <property type="entry name" value="HATPase_dom"/>
</dbReference>
<gene>
    <name evidence="4" type="ORF">V2S66_19050</name>
</gene>
<name>A0ABU7PFM9_9ACTN</name>
<dbReference type="PANTHER" id="PTHR35526">
    <property type="entry name" value="ANTI-SIGMA-F FACTOR RSBW-RELATED"/>
    <property type="match status" value="1"/>
</dbReference>
<keyword evidence="4" id="KW-0547">Nucleotide-binding</keyword>
<evidence type="ECO:0000256" key="2">
    <source>
        <dbReference type="SAM" id="MobiDB-lite"/>
    </source>
</evidence>
<dbReference type="GO" id="GO:0005524">
    <property type="term" value="F:ATP binding"/>
    <property type="evidence" value="ECO:0007669"/>
    <property type="project" value="UniProtKB-KW"/>
</dbReference>